<feature type="non-terminal residue" evidence="1">
    <location>
        <position position="1"/>
    </location>
</feature>
<sequence>RPWIRRIGMDIKDIAKKRIDTRKSGFVKFSQEDDKPCKGSGQEVVYKRA</sequence>
<gene>
    <name evidence="1" type="ORF">S01H1_68614</name>
</gene>
<comment type="caution">
    <text evidence="1">The sequence shown here is derived from an EMBL/GenBank/DDBJ whole genome shotgun (WGS) entry which is preliminary data.</text>
</comment>
<accession>X0Y9I4</accession>
<protein>
    <submittedName>
        <fullName evidence="1">Uncharacterized protein</fullName>
    </submittedName>
</protein>
<dbReference type="AlphaFoldDB" id="X0Y9I4"/>
<organism evidence="1">
    <name type="scientific">marine sediment metagenome</name>
    <dbReference type="NCBI Taxonomy" id="412755"/>
    <lineage>
        <taxon>unclassified sequences</taxon>
        <taxon>metagenomes</taxon>
        <taxon>ecological metagenomes</taxon>
    </lineage>
</organism>
<dbReference type="EMBL" id="BARS01045507">
    <property type="protein sequence ID" value="GAG33516.1"/>
    <property type="molecule type" value="Genomic_DNA"/>
</dbReference>
<name>X0Y9I4_9ZZZZ</name>
<evidence type="ECO:0000313" key="1">
    <source>
        <dbReference type="EMBL" id="GAG33516.1"/>
    </source>
</evidence>
<proteinExistence type="predicted"/>
<reference evidence="1" key="1">
    <citation type="journal article" date="2014" name="Front. Microbiol.">
        <title>High frequency of phylogenetically diverse reductive dehalogenase-homologous genes in deep subseafloor sedimentary metagenomes.</title>
        <authorList>
            <person name="Kawai M."/>
            <person name="Futagami T."/>
            <person name="Toyoda A."/>
            <person name="Takaki Y."/>
            <person name="Nishi S."/>
            <person name="Hori S."/>
            <person name="Arai W."/>
            <person name="Tsubouchi T."/>
            <person name="Morono Y."/>
            <person name="Uchiyama I."/>
            <person name="Ito T."/>
            <person name="Fujiyama A."/>
            <person name="Inagaki F."/>
            <person name="Takami H."/>
        </authorList>
    </citation>
    <scope>NUCLEOTIDE SEQUENCE</scope>
    <source>
        <strain evidence="1">Expedition CK06-06</strain>
    </source>
</reference>